<protein>
    <submittedName>
        <fullName evidence="1">Uncharacterized protein</fullName>
    </submittedName>
</protein>
<organism evidence="1 2">
    <name type="scientific">Eumeta variegata</name>
    <name type="common">Bagworm moth</name>
    <name type="synonym">Eumeta japonica</name>
    <dbReference type="NCBI Taxonomy" id="151549"/>
    <lineage>
        <taxon>Eukaryota</taxon>
        <taxon>Metazoa</taxon>
        <taxon>Ecdysozoa</taxon>
        <taxon>Arthropoda</taxon>
        <taxon>Hexapoda</taxon>
        <taxon>Insecta</taxon>
        <taxon>Pterygota</taxon>
        <taxon>Neoptera</taxon>
        <taxon>Endopterygota</taxon>
        <taxon>Lepidoptera</taxon>
        <taxon>Glossata</taxon>
        <taxon>Ditrysia</taxon>
        <taxon>Tineoidea</taxon>
        <taxon>Psychidae</taxon>
        <taxon>Oiketicinae</taxon>
        <taxon>Eumeta</taxon>
    </lineage>
</organism>
<dbReference type="AlphaFoldDB" id="A0A4C1UDJ2"/>
<evidence type="ECO:0000313" key="2">
    <source>
        <dbReference type="Proteomes" id="UP000299102"/>
    </source>
</evidence>
<keyword evidence="2" id="KW-1185">Reference proteome</keyword>
<gene>
    <name evidence="1" type="ORF">EVAR_10117_1</name>
</gene>
<accession>A0A4C1UDJ2</accession>
<dbReference type="Proteomes" id="UP000299102">
    <property type="component" value="Unassembled WGS sequence"/>
</dbReference>
<proteinExistence type="predicted"/>
<reference evidence="1 2" key="1">
    <citation type="journal article" date="2019" name="Commun. Biol.">
        <title>The bagworm genome reveals a unique fibroin gene that provides high tensile strength.</title>
        <authorList>
            <person name="Kono N."/>
            <person name="Nakamura H."/>
            <person name="Ohtoshi R."/>
            <person name="Tomita M."/>
            <person name="Numata K."/>
            <person name="Arakawa K."/>
        </authorList>
    </citation>
    <scope>NUCLEOTIDE SEQUENCE [LARGE SCALE GENOMIC DNA]</scope>
</reference>
<name>A0A4C1UDJ2_EUMVA</name>
<sequence>MNAYLLNIQIFRRELYSCDGAAAITYAFCAEDPEIEPGLSHQVSNHSADETHPPTIFLSQIMDLDIRRAGALRGRRPLRAVVIITTTAFEAKA</sequence>
<evidence type="ECO:0000313" key="1">
    <source>
        <dbReference type="EMBL" id="GBP24016.1"/>
    </source>
</evidence>
<dbReference type="EMBL" id="BGZK01000156">
    <property type="protein sequence ID" value="GBP24016.1"/>
    <property type="molecule type" value="Genomic_DNA"/>
</dbReference>
<comment type="caution">
    <text evidence="1">The sequence shown here is derived from an EMBL/GenBank/DDBJ whole genome shotgun (WGS) entry which is preliminary data.</text>
</comment>